<evidence type="ECO:0000256" key="1">
    <source>
        <dbReference type="SAM" id="Phobius"/>
    </source>
</evidence>
<evidence type="ECO:0000313" key="2">
    <source>
        <dbReference type="EMBL" id="KAL3308184.1"/>
    </source>
</evidence>
<keyword evidence="1 2" id="KW-0812">Transmembrane</keyword>
<feature type="transmembrane region" description="Helical" evidence="1">
    <location>
        <begin position="148"/>
        <end position="171"/>
    </location>
</feature>
<evidence type="ECO:0000313" key="3">
    <source>
        <dbReference type="Proteomes" id="UP001626550"/>
    </source>
</evidence>
<name>A0ABD2PLR2_9PLAT</name>
<dbReference type="PANTHER" id="PTHR16007:SF15">
    <property type="entry name" value="TRANSMEMBRANE PROTEIN 45B"/>
    <property type="match status" value="1"/>
</dbReference>
<accession>A0ABD2PLR2</accession>
<feature type="transmembrane region" description="Helical" evidence="1">
    <location>
        <begin position="223"/>
        <end position="243"/>
    </location>
</feature>
<comment type="caution">
    <text evidence="2">The sequence shown here is derived from an EMBL/GenBank/DDBJ whole genome shotgun (WGS) entry which is preliminary data.</text>
</comment>
<keyword evidence="3" id="KW-1185">Reference proteome</keyword>
<dbReference type="PANTHER" id="PTHR16007">
    <property type="entry name" value="EPIDIDYMAL MEMBRANE PROTEIN E9-RELATED"/>
    <property type="match status" value="1"/>
</dbReference>
<organism evidence="2 3">
    <name type="scientific">Cichlidogyrus casuarinus</name>
    <dbReference type="NCBI Taxonomy" id="1844966"/>
    <lineage>
        <taxon>Eukaryota</taxon>
        <taxon>Metazoa</taxon>
        <taxon>Spiralia</taxon>
        <taxon>Lophotrochozoa</taxon>
        <taxon>Platyhelminthes</taxon>
        <taxon>Monogenea</taxon>
        <taxon>Monopisthocotylea</taxon>
        <taxon>Dactylogyridea</taxon>
        <taxon>Ancyrocephalidae</taxon>
        <taxon>Cichlidogyrus</taxon>
    </lineage>
</organism>
<feature type="transmembrane region" description="Helical" evidence="1">
    <location>
        <begin position="183"/>
        <end position="203"/>
    </location>
</feature>
<dbReference type="Proteomes" id="UP001626550">
    <property type="component" value="Unassembled WGS sequence"/>
</dbReference>
<feature type="transmembrane region" description="Helical" evidence="1">
    <location>
        <begin position="17"/>
        <end position="36"/>
    </location>
</feature>
<protein>
    <submittedName>
        <fullName evidence="2">Transmembrane protein 45B</fullName>
    </submittedName>
</protein>
<sequence length="294" mass="33181">MDHSHGNNSVPVTNGTFASYTYLGVLILLLAFRDLYRYLHLYQAKYCSKARAQGNLNKSFVSRLKLDRIFVLIYAISGLFVEIIINKVTHRPREYALHNIYANLILYATVELMQACSWKLPEHSSECSEGLVHLTGAILFNVLGRGHVHVIVTCRLLIEYLFAGTCICIVIQRGMENKILAGLLKPYLYLTLGMWLCQSAWIIDSPSGAWVEASHKNVMLVTVVFGWHLFSAIAILCACVIVISKVNKFAYENTSSISSMERLALLDHPREVINTSFDGLRYTRVPTKDSTHVH</sequence>
<dbReference type="InterPro" id="IPR042127">
    <property type="entry name" value="TMEM45"/>
</dbReference>
<gene>
    <name evidence="2" type="primary">TMEM45B_2</name>
    <name evidence="2" type="ORF">Ciccas_013287</name>
</gene>
<proteinExistence type="predicted"/>
<feature type="transmembrane region" description="Helical" evidence="1">
    <location>
        <begin position="66"/>
        <end position="85"/>
    </location>
</feature>
<keyword evidence="1" id="KW-1133">Transmembrane helix</keyword>
<dbReference type="AlphaFoldDB" id="A0ABD2PLR2"/>
<reference evidence="2 3" key="1">
    <citation type="submission" date="2024-11" db="EMBL/GenBank/DDBJ databases">
        <title>Adaptive evolution of stress response genes in parasites aligns with host niche diversity.</title>
        <authorList>
            <person name="Hahn C."/>
            <person name="Resl P."/>
        </authorList>
    </citation>
    <scope>NUCLEOTIDE SEQUENCE [LARGE SCALE GENOMIC DNA]</scope>
    <source>
        <strain evidence="2">EGGRZ-B1_66</strain>
        <tissue evidence="2">Body</tissue>
    </source>
</reference>
<dbReference type="EMBL" id="JBJKFK010005684">
    <property type="protein sequence ID" value="KAL3308184.1"/>
    <property type="molecule type" value="Genomic_DNA"/>
</dbReference>
<keyword evidence="1" id="KW-0472">Membrane</keyword>